<dbReference type="AlphaFoldDB" id="A0A1R1XH90"/>
<keyword evidence="2" id="KW-1185">Reference proteome</keyword>
<dbReference type="EMBL" id="LSSN01003239">
    <property type="protein sequence ID" value="OMJ14004.1"/>
    <property type="molecule type" value="Genomic_DNA"/>
</dbReference>
<comment type="caution">
    <text evidence="1">The sequence shown here is derived from an EMBL/GenBank/DDBJ whole genome shotgun (WGS) entry which is preliminary data.</text>
</comment>
<evidence type="ECO:0000313" key="1">
    <source>
        <dbReference type="EMBL" id="OMJ14004.1"/>
    </source>
</evidence>
<accession>A0A1R1XH90</accession>
<reference evidence="1 2" key="1">
    <citation type="submission" date="2017-01" db="EMBL/GenBank/DDBJ databases">
        <authorList>
            <person name="Mah S.A."/>
            <person name="Swanson W.J."/>
            <person name="Moy G.W."/>
            <person name="Vacquier V.D."/>
        </authorList>
    </citation>
    <scope>NUCLEOTIDE SEQUENCE [LARGE SCALE GENOMIC DNA]</scope>
    <source>
        <strain evidence="1 2">GSMNP</strain>
    </source>
</reference>
<dbReference type="Proteomes" id="UP000187283">
    <property type="component" value="Unassembled WGS sequence"/>
</dbReference>
<protein>
    <submittedName>
        <fullName evidence="1">Uncharacterized protein</fullName>
    </submittedName>
</protein>
<gene>
    <name evidence="1" type="ORF">AYI70_g8159</name>
</gene>
<name>A0A1R1XH90_9FUNG</name>
<proteinExistence type="predicted"/>
<organism evidence="1 2">
    <name type="scientific">Smittium culicis</name>
    <dbReference type="NCBI Taxonomy" id="133412"/>
    <lineage>
        <taxon>Eukaryota</taxon>
        <taxon>Fungi</taxon>
        <taxon>Fungi incertae sedis</taxon>
        <taxon>Zoopagomycota</taxon>
        <taxon>Kickxellomycotina</taxon>
        <taxon>Harpellomycetes</taxon>
        <taxon>Harpellales</taxon>
        <taxon>Legeriomycetaceae</taxon>
        <taxon>Smittium</taxon>
    </lineage>
</organism>
<sequence length="410" mass="46335">MEPKAEKAMTKEVSQLLSKNAITDVSKHSHGFYSDIFTVQKKIKRTEPSFKYEPIKPIYKSAELQNGIASFSMQDYTAKRLPHFNRPIGCIPAYNDKSSVQEIFKVPIEWESMPIQGYPIRDEHFTATIYQNTQNSDTMGQATSNDQTSGVSLCNTIIQIQSESVADNSTYRNASIGHVGGNPGRTPEFEKDPRAEDKTLQVTERLFCNSSTYRPCNREPNLVERAIINILCADFDEPSQCPIQDDCSNGIVIGQSNLQINLGELVQRHGSCGIQFSSSLIDKFDETLQLPTMELDSSSYLESQTREDNNDDHNAQLIIGNLVSRCYQPINNECNHPTSHISYNRPEKRQIPTFQEQIVEHDGLKDKQCSLFRQDLANKAIGIILNNPRTTKRIKKYHPAIKKVSKLGKI</sequence>
<evidence type="ECO:0000313" key="2">
    <source>
        <dbReference type="Proteomes" id="UP000187283"/>
    </source>
</evidence>